<evidence type="ECO:0000313" key="2">
    <source>
        <dbReference type="Proteomes" id="UP001234178"/>
    </source>
</evidence>
<organism evidence="1 2">
    <name type="scientific">Daphnia magna</name>
    <dbReference type="NCBI Taxonomy" id="35525"/>
    <lineage>
        <taxon>Eukaryota</taxon>
        <taxon>Metazoa</taxon>
        <taxon>Ecdysozoa</taxon>
        <taxon>Arthropoda</taxon>
        <taxon>Crustacea</taxon>
        <taxon>Branchiopoda</taxon>
        <taxon>Diplostraca</taxon>
        <taxon>Cladocera</taxon>
        <taxon>Anomopoda</taxon>
        <taxon>Daphniidae</taxon>
        <taxon>Daphnia</taxon>
    </lineage>
</organism>
<dbReference type="EMBL" id="JAOYFB010000002">
    <property type="protein sequence ID" value="KAK4006755.1"/>
    <property type="molecule type" value="Genomic_DNA"/>
</dbReference>
<name>A0ABQ9Z1T7_9CRUS</name>
<sequence>MSAQVSVSRVLLQQKQEIRELKLMMTNLLEKMDHLLISQNPNDNGRSRMASPGLKLPMETKEDLIKLDMELGDNEELKSAIGIALSLLGGKNVKDIIRTILRGLMSRQLRMQYVAAKPTREKTVFKQHNTLYRFIIELVRSCCTREQLPVHTEKDILKFASLVFTNSADEDGGVVERKKKTALKRAAVAKYLKKSRGWYP</sequence>
<proteinExistence type="predicted"/>
<dbReference type="Proteomes" id="UP001234178">
    <property type="component" value="Unassembled WGS sequence"/>
</dbReference>
<gene>
    <name evidence="1" type="ORF">OUZ56_011913</name>
</gene>
<evidence type="ECO:0000313" key="1">
    <source>
        <dbReference type="EMBL" id="KAK4006755.1"/>
    </source>
</evidence>
<comment type="caution">
    <text evidence="1">The sequence shown here is derived from an EMBL/GenBank/DDBJ whole genome shotgun (WGS) entry which is preliminary data.</text>
</comment>
<reference evidence="1 2" key="1">
    <citation type="journal article" date="2023" name="Nucleic Acids Res.">
        <title>The hologenome of Daphnia magna reveals possible DNA methylation and microbiome-mediated evolution of the host genome.</title>
        <authorList>
            <person name="Chaturvedi A."/>
            <person name="Li X."/>
            <person name="Dhandapani V."/>
            <person name="Marshall H."/>
            <person name="Kissane S."/>
            <person name="Cuenca-Cambronero M."/>
            <person name="Asole G."/>
            <person name="Calvet F."/>
            <person name="Ruiz-Romero M."/>
            <person name="Marangio P."/>
            <person name="Guigo R."/>
            <person name="Rago D."/>
            <person name="Mirbahai L."/>
            <person name="Eastwood N."/>
            <person name="Colbourne J.K."/>
            <person name="Zhou J."/>
            <person name="Mallon E."/>
            <person name="Orsini L."/>
        </authorList>
    </citation>
    <scope>NUCLEOTIDE SEQUENCE [LARGE SCALE GENOMIC DNA]</scope>
    <source>
        <strain evidence="1">LRV0_1</strain>
    </source>
</reference>
<evidence type="ECO:0008006" key="3">
    <source>
        <dbReference type="Google" id="ProtNLM"/>
    </source>
</evidence>
<keyword evidence="2" id="KW-1185">Reference proteome</keyword>
<protein>
    <recommendedName>
        <fullName evidence="3">DUF4806 domain-containing protein</fullName>
    </recommendedName>
</protein>
<accession>A0ABQ9Z1T7</accession>